<accession>A0ABZ0Z2U0</accession>
<protein>
    <recommendedName>
        <fullName evidence="3">Holliday junction resolvase</fullName>
    </recommendedName>
</protein>
<organism evidence="1 2">
    <name type="scientific">phage Lak_Megaphage_RVC_AP3_GC26</name>
    <dbReference type="NCBI Taxonomy" id="3109225"/>
    <lineage>
        <taxon>Viruses</taxon>
        <taxon>Duplodnaviria</taxon>
        <taxon>Heunggongvirae</taxon>
        <taxon>Uroviricota</taxon>
        <taxon>Caudoviricetes</taxon>
        <taxon>Caudoviricetes code 15 clade</taxon>
    </lineage>
</organism>
<name>A0ABZ0Z2U0_9CAUD</name>
<proteinExistence type="predicted"/>
<dbReference type="EMBL" id="OR769219">
    <property type="protein sequence ID" value="WQJ51309.1"/>
    <property type="molecule type" value="Genomic_DNA"/>
</dbReference>
<sequence length="220" mass="25266">MDKVLIGFDFSMNKPAATIYFRGQYYHYFWPLKITNKQQKMYEDAEVSIVNRNMSSVDTKTVENSQLVLIHTIRSTDLANLIINDIDDLITNKFELTDYELYVCSEGLSYASKGDATLNLATYKGVLLSKIYEHYGDHLARLYTYSPITLKATAGCSSKEDRADKTKMIKKYIAQNNDIKLRLCLANGYMKAKTNYIAGIDDLVDSYWALKTMMQKEKVF</sequence>
<keyword evidence="2" id="KW-1185">Reference proteome</keyword>
<evidence type="ECO:0000313" key="1">
    <source>
        <dbReference type="EMBL" id="WQJ51309.1"/>
    </source>
</evidence>
<evidence type="ECO:0000313" key="2">
    <source>
        <dbReference type="Proteomes" id="UP001348805"/>
    </source>
</evidence>
<reference evidence="1 2" key="1">
    <citation type="submission" date="2023-11" db="EMBL/GenBank/DDBJ databases">
        <authorList>
            <person name="Cook R."/>
            <person name="Crisci M."/>
            <person name="Pye H."/>
            <person name="Adriaenssens E."/>
            <person name="Santini J."/>
        </authorList>
    </citation>
    <scope>NUCLEOTIDE SEQUENCE [LARGE SCALE GENOMIC DNA]</scope>
    <source>
        <strain evidence="1">Lak_Megaphage_RVC_AP3_GC26</strain>
    </source>
</reference>
<evidence type="ECO:0008006" key="3">
    <source>
        <dbReference type="Google" id="ProtNLM"/>
    </source>
</evidence>
<dbReference type="Proteomes" id="UP001348805">
    <property type="component" value="Segment"/>
</dbReference>